<dbReference type="EMBL" id="JAUFPU010000019">
    <property type="protein sequence ID" value="MDN3578915.1"/>
    <property type="molecule type" value="Genomic_DNA"/>
</dbReference>
<dbReference type="RefSeq" id="WP_290334253.1">
    <property type="nucleotide sequence ID" value="NZ_JAUFPU010000019.1"/>
</dbReference>
<comment type="caution">
    <text evidence="6">The sequence shown here is derived from an EMBL/GenBank/DDBJ whole genome shotgun (WGS) entry which is preliminary data.</text>
</comment>
<keyword evidence="3" id="KW-0408">Iron</keyword>
<reference evidence="6" key="1">
    <citation type="journal article" date="2014" name="Int. J. Syst. Evol. Microbiol.">
        <title>Complete genome of a new Firmicutes species belonging to the dominant human colonic microbiota ('Ruminococcus bicirculans') reveals two chromosomes and a selective capacity to utilize plant glucans.</title>
        <authorList>
            <consortium name="NISC Comparative Sequencing Program"/>
            <person name="Wegmann U."/>
            <person name="Louis P."/>
            <person name="Goesmann A."/>
            <person name="Henrissat B."/>
            <person name="Duncan S.H."/>
            <person name="Flint H.J."/>
        </authorList>
    </citation>
    <scope>NUCLEOTIDE SEQUENCE</scope>
    <source>
        <strain evidence="6">CECT 7703</strain>
    </source>
</reference>
<dbReference type="Proteomes" id="UP001180081">
    <property type="component" value="Unassembled WGS sequence"/>
</dbReference>
<feature type="domain" description="Rieske" evidence="5">
    <location>
        <begin position="20"/>
        <end position="125"/>
    </location>
</feature>
<evidence type="ECO:0000256" key="3">
    <source>
        <dbReference type="ARBA" id="ARBA00023004"/>
    </source>
</evidence>
<dbReference type="InterPro" id="IPR017941">
    <property type="entry name" value="Rieske_2Fe-2S"/>
</dbReference>
<evidence type="ECO:0000259" key="5">
    <source>
        <dbReference type="PROSITE" id="PS51296"/>
    </source>
</evidence>
<keyword evidence="1" id="KW-0001">2Fe-2S</keyword>
<accession>A0ABT8BAY4</accession>
<keyword evidence="2" id="KW-0479">Metal-binding</keyword>
<proteinExistence type="predicted"/>
<evidence type="ECO:0000256" key="1">
    <source>
        <dbReference type="ARBA" id="ARBA00022714"/>
    </source>
</evidence>
<keyword evidence="4" id="KW-0411">Iron-sulfur</keyword>
<protein>
    <submittedName>
        <fullName evidence="6">Rieske 2Fe-2S domain-containing protein</fullName>
    </submittedName>
</protein>
<name>A0ABT8BAY4_9NEIS</name>
<dbReference type="InterPro" id="IPR036922">
    <property type="entry name" value="Rieske_2Fe-2S_sf"/>
</dbReference>
<reference evidence="6" key="2">
    <citation type="submission" date="2023-06" db="EMBL/GenBank/DDBJ databases">
        <authorList>
            <person name="Lucena T."/>
            <person name="Sun Q."/>
        </authorList>
    </citation>
    <scope>NUCLEOTIDE SEQUENCE</scope>
    <source>
        <strain evidence="6">CECT 7703</strain>
    </source>
</reference>
<evidence type="ECO:0000256" key="2">
    <source>
        <dbReference type="ARBA" id="ARBA00022723"/>
    </source>
</evidence>
<sequence length="126" mass="13343">MSAAEPQHWTQVPHAPAPGSHVCALAALPDGVATMQTLGVAAMPFHLLLLRSGEVVYGYVNRCAHFGAPLAKQQEQLIFKPHESVSCNVHYARYRWQDGVCVAGECAGAALLAVPLCVQDGVVLVG</sequence>
<gene>
    <name evidence="6" type="ORF">QWZ03_19285</name>
</gene>
<dbReference type="SUPFAM" id="SSF50022">
    <property type="entry name" value="ISP domain"/>
    <property type="match status" value="1"/>
</dbReference>
<evidence type="ECO:0000313" key="7">
    <source>
        <dbReference type="Proteomes" id="UP001180081"/>
    </source>
</evidence>
<evidence type="ECO:0000256" key="4">
    <source>
        <dbReference type="ARBA" id="ARBA00023014"/>
    </source>
</evidence>
<organism evidence="6 7">
    <name type="scientific">Chitinimonas viridis</name>
    <dbReference type="NCBI Taxonomy" id="664880"/>
    <lineage>
        <taxon>Bacteria</taxon>
        <taxon>Pseudomonadati</taxon>
        <taxon>Pseudomonadota</taxon>
        <taxon>Betaproteobacteria</taxon>
        <taxon>Neisseriales</taxon>
        <taxon>Chitinibacteraceae</taxon>
        <taxon>Chitinimonas</taxon>
    </lineage>
</organism>
<keyword evidence="7" id="KW-1185">Reference proteome</keyword>
<dbReference type="Gene3D" id="2.102.10.10">
    <property type="entry name" value="Rieske [2Fe-2S] iron-sulphur domain"/>
    <property type="match status" value="1"/>
</dbReference>
<dbReference type="Pfam" id="PF00355">
    <property type="entry name" value="Rieske"/>
    <property type="match status" value="1"/>
</dbReference>
<evidence type="ECO:0000313" key="6">
    <source>
        <dbReference type="EMBL" id="MDN3578915.1"/>
    </source>
</evidence>
<dbReference type="PROSITE" id="PS51296">
    <property type="entry name" value="RIESKE"/>
    <property type="match status" value="1"/>
</dbReference>